<dbReference type="SFLD" id="SFLDG01386">
    <property type="entry name" value="main_SPASM_domain-containing"/>
    <property type="match status" value="1"/>
</dbReference>
<dbReference type="PROSITE" id="PS51918">
    <property type="entry name" value="RADICAL_SAM"/>
    <property type="match status" value="1"/>
</dbReference>
<evidence type="ECO:0000256" key="1">
    <source>
        <dbReference type="ARBA" id="ARBA00022691"/>
    </source>
</evidence>
<dbReference type="SFLD" id="SFLDG01067">
    <property type="entry name" value="SPASM/twitch_domain_containing"/>
    <property type="match status" value="1"/>
</dbReference>
<dbReference type="SFLD" id="SFLDS00029">
    <property type="entry name" value="Radical_SAM"/>
    <property type="match status" value="1"/>
</dbReference>
<dbReference type="InterPro" id="IPR058240">
    <property type="entry name" value="rSAM_sf"/>
</dbReference>
<keyword evidence="4" id="KW-0411">Iron-sulfur</keyword>
<dbReference type="Pfam" id="PF13186">
    <property type="entry name" value="SPASM"/>
    <property type="match status" value="1"/>
</dbReference>
<dbReference type="InterPro" id="IPR023885">
    <property type="entry name" value="4Fe4S-binding_SPASM_dom"/>
</dbReference>
<accession>A0A1F2WKW0</accession>
<dbReference type="SUPFAM" id="SSF102114">
    <property type="entry name" value="Radical SAM enzymes"/>
    <property type="match status" value="1"/>
</dbReference>
<dbReference type="InterPro" id="IPR013785">
    <property type="entry name" value="Aldolase_TIM"/>
</dbReference>
<name>A0A1F2WKW0_9ACTN</name>
<dbReference type="InterPro" id="IPR007197">
    <property type="entry name" value="rSAM"/>
</dbReference>
<reference evidence="6 7" key="1">
    <citation type="journal article" date="2016" name="Nat. Commun.">
        <title>Thousands of microbial genomes shed light on interconnected biogeochemical processes in an aquifer system.</title>
        <authorList>
            <person name="Anantharaman K."/>
            <person name="Brown C.T."/>
            <person name="Hug L.A."/>
            <person name="Sharon I."/>
            <person name="Castelle C.J."/>
            <person name="Probst A.J."/>
            <person name="Thomas B.C."/>
            <person name="Singh A."/>
            <person name="Wilkins M.J."/>
            <person name="Karaoz U."/>
            <person name="Brodie E.L."/>
            <person name="Williams K.H."/>
            <person name="Hubbard S.S."/>
            <person name="Banfield J.F."/>
        </authorList>
    </citation>
    <scope>NUCLEOTIDE SEQUENCE [LARGE SCALE GENOMIC DNA]</scope>
</reference>
<dbReference type="Pfam" id="PF04055">
    <property type="entry name" value="Radical_SAM"/>
    <property type="match status" value="1"/>
</dbReference>
<dbReference type="CDD" id="cd01335">
    <property type="entry name" value="Radical_SAM"/>
    <property type="match status" value="1"/>
</dbReference>
<dbReference type="Gene3D" id="3.20.20.70">
    <property type="entry name" value="Aldolase class I"/>
    <property type="match status" value="1"/>
</dbReference>
<dbReference type="STRING" id="1797197.A2Y75_00940"/>
<dbReference type="PANTHER" id="PTHR43524">
    <property type="entry name" value="RADICAL SAM SUPERFAMILY PROTEIN"/>
    <property type="match status" value="1"/>
</dbReference>
<dbReference type="GO" id="GO:0003824">
    <property type="term" value="F:catalytic activity"/>
    <property type="evidence" value="ECO:0007669"/>
    <property type="project" value="InterPro"/>
</dbReference>
<evidence type="ECO:0000256" key="4">
    <source>
        <dbReference type="ARBA" id="ARBA00023014"/>
    </source>
</evidence>
<organism evidence="6 7">
    <name type="scientific">Candidatus Solincola sediminis</name>
    <dbReference type="NCBI Taxonomy" id="1797199"/>
    <lineage>
        <taxon>Bacteria</taxon>
        <taxon>Bacillati</taxon>
        <taxon>Actinomycetota</taxon>
        <taxon>Candidatus Geothermincolia</taxon>
        <taxon>Candidatus Geothermincolales</taxon>
        <taxon>Candidatus Geothermincolaceae</taxon>
        <taxon>Candidatus Solincola</taxon>
    </lineage>
</organism>
<keyword evidence="1" id="KW-0949">S-adenosyl-L-methionine</keyword>
<proteinExistence type="predicted"/>
<dbReference type="AlphaFoldDB" id="A0A1F2WKW0"/>
<dbReference type="GO" id="GO:0046872">
    <property type="term" value="F:metal ion binding"/>
    <property type="evidence" value="ECO:0007669"/>
    <property type="project" value="UniProtKB-KW"/>
</dbReference>
<evidence type="ECO:0000259" key="5">
    <source>
        <dbReference type="PROSITE" id="PS51918"/>
    </source>
</evidence>
<dbReference type="PANTHER" id="PTHR43524:SF1">
    <property type="entry name" value="RADICAL SAM SUPERFAMILY PROTEIN"/>
    <property type="match status" value="1"/>
</dbReference>
<evidence type="ECO:0000256" key="2">
    <source>
        <dbReference type="ARBA" id="ARBA00022723"/>
    </source>
</evidence>
<gene>
    <name evidence="6" type="ORF">A2Y75_00940</name>
</gene>
<evidence type="ECO:0000256" key="3">
    <source>
        <dbReference type="ARBA" id="ARBA00023004"/>
    </source>
</evidence>
<protein>
    <recommendedName>
        <fullName evidence="5">Radical SAM core domain-containing protein</fullName>
    </recommendedName>
</protein>
<dbReference type="GO" id="GO:0051536">
    <property type="term" value="F:iron-sulfur cluster binding"/>
    <property type="evidence" value="ECO:0007669"/>
    <property type="project" value="UniProtKB-KW"/>
</dbReference>
<evidence type="ECO:0000313" key="6">
    <source>
        <dbReference type="EMBL" id="OFW57489.1"/>
    </source>
</evidence>
<dbReference type="Proteomes" id="UP000177876">
    <property type="component" value="Unassembled WGS sequence"/>
</dbReference>
<sequence>MNPQKIAGSILDCRASGFAVDLASRLILVDRVRKPLLSLSEKWIGYYSAKQDKRAGMTPRIIKEKQLAMRAILNSIDQAVEKGYLSRDLIRTIMPLWGKALCASEAAGSASRRFKEEHGCEPPGLIAISPGHACNLRCRGCYAASDGMSSKLQWSTVDRIITEAKESWGIFLVVLTGGEPLAYRSEDKDVIDLMEKHQDLLFLIFTNGTLLDEAMVQRMAKVNNMTTALSVEGMRSTTDGIRGEGIFDRVVEALGRMHEAGVTVGISATATRFNCEEILSDEFLDFFFNDLGAFYGFIFQYMPIGRSGDTGMMPTPEQRLWMWRRGWEVVEKKKLFLFDFWNYGTIVHGCVSAGRQKGYMHIDWDGNITPCVFAPYSVGNINKLYSQGGQLDDVWSSPFFQAIRGWQRERGFERGSLRDEDNWLMPCPIRDHHMQFKQWLDEYEPQAEPGMISPNLDEELFHSELIQYGDELRNVFGPIWRKEYLGKP</sequence>
<dbReference type="EMBL" id="MELK01000033">
    <property type="protein sequence ID" value="OFW57489.1"/>
    <property type="molecule type" value="Genomic_DNA"/>
</dbReference>
<keyword evidence="3" id="KW-0408">Iron</keyword>
<keyword evidence="2" id="KW-0479">Metal-binding</keyword>
<comment type="caution">
    <text evidence="6">The sequence shown here is derived from an EMBL/GenBank/DDBJ whole genome shotgun (WGS) entry which is preliminary data.</text>
</comment>
<feature type="domain" description="Radical SAM core" evidence="5">
    <location>
        <begin position="118"/>
        <end position="339"/>
    </location>
</feature>
<evidence type="ECO:0000313" key="7">
    <source>
        <dbReference type="Proteomes" id="UP000177876"/>
    </source>
</evidence>